<evidence type="ECO:0000256" key="1">
    <source>
        <dbReference type="SAM" id="Phobius"/>
    </source>
</evidence>
<gene>
    <name evidence="2" type="ORF">BECKFW1821A_GA0114235_10048</name>
</gene>
<organism evidence="2">
    <name type="scientific">Candidatus Kentrum sp. FW</name>
    <dbReference type="NCBI Taxonomy" id="2126338"/>
    <lineage>
        <taxon>Bacteria</taxon>
        <taxon>Pseudomonadati</taxon>
        <taxon>Pseudomonadota</taxon>
        <taxon>Gammaproteobacteria</taxon>
        <taxon>Candidatus Kentrum</taxon>
    </lineage>
</organism>
<evidence type="ECO:0000313" key="2">
    <source>
        <dbReference type="EMBL" id="VFJ43458.1"/>
    </source>
</evidence>
<reference evidence="2" key="1">
    <citation type="submission" date="2019-02" db="EMBL/GenBank/DDBJ databases">
        <authorList>
            <person name="Gruber-Vodicka R. H."/>
            <person name="Seah K. B. B."/>
        </authorList>
    </citation>
    <scope>NUCLEOTIDE SEQUENCE</scope>
    <source>
        <strain evidence="2">BECK_BZ15</strain>
    </source>
</reference>
<accession>A0A450RWJ5</accession>
<keyword evidence="1" id="KW-1133">Transmembrane helix</keyword>
<dbReference type="EMBL" id="CAADEW010000004">
    <property type="protein sequence ID" value="VFJ43458.1"/>
    <property type="molecule type" value="Genomic_DNA"/>
</dbReference>
<keyword evidence="1" id="KW-0812">Transmembrane</keyword>
<protein>
    <submittedName>
        <fullName evidence="2">Uncharacterized protein</fullName>
    </submittedName>
</protein>
<dbReference type="AlphaFoldDB" id="A0A450RWJ5"/>
<proteinExistence type="predicted"/>
<feature type="transmembrane region" description="Helical" evidence="1">
    <location>
        <begin position="12"/>
        <end position="33"/>
    </location>
</feature>
<name>A0A450RWJ5_9GAMM</name>
<keyword evidence="1" id="KW-0472">Membrane</keyword>
<sequence length="63" mass="7475">MQTHQSGQFIQRFLRIVITLVLIYPLEHLGLAYKRNTYVFIDARGNETDSFRLAFFIEIGQQR</sequence>